<dbReference type="AlphaFoldDB" id="A0AAQ3R8M8"/>
<evidence type="ECO:0000313" key="1">
    <source>
        <dbReference type="EMBL" id="WPG99745.1"/>
    </source>
</evidence>
<dbReference type="GO" id="GO:0050308">
    <property type="term" value="F:sugar-phosphatase activity"/>
    <property type="evidence" value="ECO:0007669"/>
    <property type="project" value="TreeGrafter"/>
</dbReference>
<dbReference type="InterPro" id="IPR041492">
    <property type="entry name" value="HAD_2"/>
</dbReference>
<accession>A0AAQ3R8M8</accession>
<dbReference type="SUPFAM" id="SSF56784">
    <property type="entry name" value="HAD-like"/>
    <property type="match status" value="1"/>
</dbReference>
<dbReference type="SFLD" id="SFLDG01129">
    <property type="entry name" value="C1.5:_HAD__Beta-PGM__Phosphata"/>
    <property type="match status" value="1"/>
</dbReference>
<sequence length="244" mass="26155">MPDPGPDQHAFSSPTTTHEFACLLFDMDGTIIDSTNAIVKYWTRLGEEIGMSGDQILQTSHGRRSIDVLALIAPDRANWEYICRVEGAIPKDYGADAVEIQGSRALLDRLQAGGAKWAIVTSGTRLLVGGWLDVMGLAQPEVLVTAEDVERGKPDPACYRLGARRLGFDQGQLDVLVLEDAPAGVKAGKAAGFKVVALATTHGIQQLKDAGADWIVEDMRSVTMKKVDADSGKVVIEIKNALVG</sequence>
<evidence type="ECO:0000313" key="2">
    <source>
        <dbReference type="Proteomes" id="UP001303373"/>
    </source>
</evidence>
<dbReference type="PANTHER" id="PTHR43481:SF4">
    <property type="entry name" value="GLYCEROL-1-PHOSPHATE PHOSPHOHYDROLASE 1-RELATED"/>
    <property type="match status" value="1"/>
</dbReference>
<dbReference type="CDD" id="cd07527">
    <property type="entry name" value="HAD_ScGPP-like"/>
    <property type="match status" value="1"/>
</dbReference>
<reference evidence="1 2" key="1">
    <citation type="submission" date="2023-11" db="EMBL/GenBank/DDBJ databases">
        <title>An acidophilic fungus is an integral part of prey digestion in a carnivorous sundew plant.</title>
        <authorList>
            <person name="Tsai I.J."/>
        </authorList>
    </citation>
    <scope>NUCLEOTIDE SEQUENCE [LARGE SCALE GENOMIC DNA]</scope>
    <source>
        <strain evidence="1">169a</strain>
    </source>
</reference>
<dbReference type="PANTHER" id="PTHR43481">
    <property type="entry name" value="FRUCTOSE-1-PHOSPHATE PHOSPHATASE"/>
    <property type="match status" value="1"/>
</dbReference>
<name>A0AAQ3R8M8_9PEZI</name>
<dbReference type="InterPro" id="IPR023198">
    <property type="entry name" value="PGP-like_dom2"/>
</dbReference>
<dbReference type="InterPro" id="IPR006439">
    <property type="entry name" value="HAD-SF_hydro_IA"/>
</dbReference>
<dbReference type="Proteomes" id="UP001303373">
    <property type="component" value="Chromosome 3"/>
</dbReference>
<dbReference type="InterPro" id="IPR051806">
    <property type="entry name" value="HAD-like_SPP"/>
</dbReference>
<gene>
    <name evidence="1" type="ORF">R9X50_00256400</name>
</gene>
<organism evidence="1 2">
    <name type="scientific">Acrodontium crateriforme</name>
    <dbReference type="NCBI Taxonomy" id="150365"/>
    <lineage>
        <taxon>Eukaryota</taxon>
        <taxon>Fungi</taxon>
        <taxon>Dikarya</taxon>
        <taxon>Ascomycota</taxon>
        <taxon>Pezizomycotina</taxon>
        <taxon>Dothideomycetes</taxon>
        <taxon>Dothideomycetidae</taxon>
        <taxon>Mycosphaerellales</taxon>
        <taxon>Teratosphaeriaceae</taxon>
        <taxon>Acrodontium</taxon>
    </lineage>
</organism>
<protein>
    <submittedName>
        <fullName evidence="1">Glycerol-1-phosphate phosphohydrolase 1</fullName>
    </submittedName>
</protein>
<keyword evidence="2" id="KW-1185">Reference proteome</keyword>
<dbReference type="NCBIfam" id="TIGR01509">
    <property type="entry name" value="HAD-SF-IA-v3"/>
    <property type="match status" value="1"/>
</dbReference>
<dbReference type="Pfam" id="PF13419">
    <property type="entry name" value="HAD_2"/>
    <property type="match status" value="1"/>
</dbReference>
<dbReference type="Gene3D" id="1.10.150.240">
    <property type="entry name" value="Putative phosphatase, domain 2"/>
    <property type="match status" value="1"/>
</dbReference>
<dbReference type="EMBL" id="CP138582">
    <property type="protein sequence ID" value="WPG99745.1"/>
    <property type="molecule type" value="Genomic_DNA"/>
</dbReference>
<dbReference type="InterPro" id="IPR023214">
    <property type="entry name" value="HAD_sf"/>
</dbReference>
<dbReference type="Gene3D" id="3.40.50.1000">
    <property type="entry name" value="HAD superfamily/HAD-like"/>
    <property type="match status" value="1"/>
</dbReference>
<dbReference type="SFLD" id="SFLDS00003">
    <property type="entry name" value="Haloacid_Dehalogenase"/>
    <property type="match status" value="1"/>
</dbReference>
<dbReference type="InterPro" id="IPR036412">
    <property type="entry name" value="HAD-like_sf"/>
</dbReference>
<proteinExistence type="predicted"/>